<dbReference type="InterPro" id="IPR052196">
    <property type="entry name" value="Bact_Kbp"/>
</dbReference>
<dbReference type="eggNOG" id="COG1652">
    <property type="taxonomic scope" value="Bacteria"/>
</dbReference>
<protein>
    <recommendedName>
        <fullName evidence="4">LysM domain-containing protein</fullName>
    </recommendedName>
</protein>
<gene>
    <name evidence="2" type="ORF">BegalDRAFT_3321</name>
</gene>
<dbReference type="HOGENOM" id="CLU_050533_0_0_6"/>
<feature type="chain" id="PRO_5003669598" description="LysM domain-containing protein" evidence="1">
    <location>
        <begin position="20"/>
        <end position="348"/>
    </location>
</feature>
<proteinExistence type="predicted"/>
<dbReference type="RefSeq" id="WP_002691942.1">
    <property type="nucleotide sequence ID" value="NZ_JH600070.1"/>
</dbReference>
<dbReference type="AlphaFoldDB" id="I3CKJ7"/>
<dbReference type="PANTHER" id="PTHR34700">
    <property type="entry name" value="POTASSIUM BINDING PROTEIN KBP"/>
    <property type="match status" value="1"/>
</dbReference>
<evidence type="ECO:0000313" key="2">
    <source>
        <dbReference type="EMBL" id="EIJ44140.1"/>
    </source>
</evidence>
<name>I3CKJ7_9GAMM</name>
<evidence type="ECO:0000256" key="1">
    <source>
        <dbReference type="SAM" id="SignalP"/>
    </source>
</evidence>
<dbReference type="Proteomes" id="UP000005744">
    <property type="component" value="Unassembled WGS sequence"/>
</dbReference>
<accession>I3CKJ7</accession>
<dbReference type="EMBL" id="JH600070">
    <property type="protein sequence ID" value="EIJ44140.1"/>
    <property type="molecule type" value="Genomic_DNA"/>
</dbReference>
<keyword evidence="1" id="KW-0732">Signal</keyword>
<keyword evidence="3" id="KW-1185">Reference proteome</keyword>
<reference evidence="2 3" key="1">
    <citation type="submission" date="2011-11" db="EMBL/GenBank/DDBJ databases">
        <title>Improved High-Quality Draft sequence of Beggiatoa alba B18lD.</title>
        <authorList>
            <consortium name="US DOE Joint Genome Institute"/>
            <person name="Lucas S."/>
            <person name="Han J."/>
            <person name="Lapidus A."/>
            <person name="Cheng J.-F."/>
            <person name="Goodwin L."/>
            <person name="Pitluck S."/>
            <person name="Peters L."/>
            <person name="Mikhailova N."/>
            <person name="Held B."/>
            <person name="Detter J.C."/>
            <person name="Han C."/>
            <person name="Tapia R."/>
            <person name="Land M."/>
            <person name="Hauser L."/>
            <person name="Kyrpides N."/>
            <person name="Ivanova N."/>
            <person name="Pagani I."/>
            <person name="Samuel K."/>
            <person name="Teske A."/>
            <person name="Mueller J."/>
            <person name="Woyke T."/>
        </authorList>
    </citation>
    <scope>NUCLEOTIDE SEQUENCE [LARGE SCALE GENOMIC DNA]</scope>
    <source>
        <strain evidence="2 3">B18LD</strain>
    </source>
</reference>
<evidence type="ECO:0008006" key="4">
    <source>
        <dbReference type="Google" id="ProtNLM"/>
    </source>
</evidence>
<dbReference type="OrthoDB" id="9765158at2"/>
<dbReference type="PANTHER" id="PTHR34700:SF8">
    <property type="entry name" value="POTASSIUM BINDING PROTEIN KBP"/>
    <property type="match status" value="1"/>
</dbReference>
<sequence length="348" mass="38050">MKKLILSSLLLLCSSTSYATILLLSPETKFVASPPNRYVVNAGESLANVAAQFVTNPDIVLQYWQESIYLPDDQLPQVRAGDIVSLIKQGEDFALQIKEGRDVKLLPAERASSNKNTAPPVLPTEVIQQFLNRPRIVTDDELEKAGYIVGNADKSLLASMGSKLYVRGLDEMEDNEKGAEYAIIRLGQVLQNPLDGEILAHEAIFLGDAKLTVEGDPATLLVTHSQREIRDGDIIMPIVNNEYNQDFVLSSPDELEDGQIIALVDGVSQIGQYQIVVINKGEDDGIEIGHVLQVLHAGGIKEDRGEAIKMPSESAGTMMIFKTFDRVSYGVITNATLAIQLHDEVAIP</sequence>
<dbReference type="STRING" id="395493.BegalDRAFT_3321"/>
<evidence type="ECO:0000313" key="3">
    <source>
        <dbReference type="Proteomes" id="UP000005744"/>
    </source>
</evidence>
<feature type="signal peptide" evidence="1">
    <location>
        <begin position="1"/>
        <end position="19"/>
    </location>
</feature>
<organism evidence="2 3">
    <name type="scientific">Beggiatoa alba B18LD</name>
    <dbReference type="NCBI Taxonomy" id="395493"/>
    <lineage>
        <taxon>Bacteria</taxon>
        <taxon>Pseudomonadati</taxon>
        <taxon>Pseudomonadota</taxon>
        <taxon>Gammaproteobacteria</taxon>
        <taxon>Thiotrichales</taxon>
        <taxon>Thiotrichaceae</taxon>
        <taxon>Beggiatoa</taxon>
    </lineage>
</organism>